<feature type="transmembrane region" description="Helical" evidence="1">
    <location>
        <begin position="43"/>
        <end position="60"/>
    </location>
</feature>
<comment type="caution">
    <text evidence="2">The sequence shown here is derived from an EMBL/GenBank/DDBJ whole genome shotgun (WGS) entry which is preliminary data.</text>
</comment>
<dbReference type="Proteomes" id="UP000298416">
    <property type="component" value="Unassembled WGS sequence"/>
</dbReference>
<sequence length="224" mass="25165">MENGDDWFAADKLYHVLFCFFISVVSSLLAARTRYPFLRRRSIWIGSLLSFAAGAAKEFADEFGYFKSAGASAKDAVADLIGILLAAMILYLFNYRASASRAGANWPDQHRELDMLFLFPSEGLGESFKVRFLSHGDPRVDLLLVYWISRFGILDCINVAYICSLAHDSYKYVPQNDELSKTCGHRYLVVQMSVFSNDRRGAFSICNTSEILACNCIHFCVVAV</sequence>
<keyword evidence="1" id="KW-0812">Transmembrane</keyword>
<name>A0A8X8XEP1_SALSN</name>
<keyword evidence="3" id="KW-1185">Reference proteome</keyword>
<dbReference type="PANTHER" id="PTHR35462">
    <property type="match status" value="1"/>
</dbReference>
<feature type="transmembrane region" description="Helical" evidence="1">
    <location>
        <begin position="12"/>
        <end position="31"/>
    </location>
</feature>
<accession>A0A8X8XEP1</accession>
<proteinExistence type="predicted"/>
<keyword evidence="1" id="KW-1133">Transmembrane helix</keyword>
<dbReference type="EMBL" id="PNBA02000010">
    <property type="protein sequence ID" value="KAG6410688.1"/>
    <property type="molecule type" value="Genomic_DNA"/>
</dbReference>
<keyword evidence="1" id="KW-0472">Membrane</keyword>
<gene>
    <name evidence="2" type="ORF">SASPL_128753</name>
</gene>
<protein>
    <recommendedName>
        <fullName evidence="4">VanZ-like domain-containing protein</fullName>
    </recommendedName>
</protein>
<dbReference type="AlphaFoldDB" id="A0A8X8XEP1"/>
<evidence type="ECO:0000313" key="3">
    <source>
        <dbReference type="Proteomes" id="UP000298416"/>
    </source>
</evidence>
<organism evidence="2">
    <name type="scientific">Salvia splendens</name>
    <name type="common">Scarlet sage</name>
    <dbReference type="NCBI Taxonomy" id="180675"/>
    <lineage>
        <taxon>Eukaryota</taxon>
        <taxon>Viridiplantae</taxon>
        <taxon>Streptophyta</taxon>
        <taxon>Embryophyta</taxon>
        <taxon>Tracheophyta</taxon>
        <taxon>Spermatophyta</taxon>
        <taxon>Magnoliopsida</taxon>
        <taxon>eudicotyledons</taxon>
        <taxon>Gunneridae</taxon>
        <taxon>Pentapetalae</taxon>
        <taxon>asterids</taxon>
        <taxon>lamiids</taxon>
        <taxon>Lamiales</taxon>
        <taxon>Lamiaceae</taxon>
        <taxon>Nepetoideae</taxon>
        <taxon>Mentheae</taxon>
        <taxon>Salviinae</taxon>
        <taxon>Salvia</taxon>
        <taxon>Salvia subgen. Calosphace</taxon>
        <taxon>core Calosphace</taxon>
    </lineage>
</organism>
<feature type="transmembrane region" description="Helical" evidence="1">
    <location>
        <begin position="76"/>
        <end position="93"/>
    </location>
</feature>
<dbReference type="PANTHER" id="PTHR35462:SF2">
    <property type="entry name" value="TRANSMEMBRANE PROTEIN"/>
    <property type="match status" value="1"/>
</dbReference>
<reference evidence="2" key="1">
    <citation type="submission" date="2018-01" db="EMBL/GenBank/DDBJ databases">
        <authorList>
            <person name="Mao J.F."/>
        </authorList>
    </citation>
    <scope>NUCLEOTIDE SEQUENCE</scope>
    <source>
        <strain evidence="2">Huo1</strain>
        <tissue evidence="2">Leaf</tissue>
    </source>
</reference>
<evidence type="ECO:0000256" key="1">
    <source>
        <dbReference type="SAM" id="Phobius"/>
    </source>
</evidence>
<evidence type="ECO:0008006" key="4">
    <source>
        <dbReference type="Google" id="ProtNLM"/>
    </source>
</evidence>
<reference evidence="2" key="2">
    <citation type="submission" date="2020-08" db="EMBL/GenBank/DDBJ databases">
        <title>Plant Genome Project.</title>
        <authorList>
            <person name="Zhang R.-G."/>
        </authorList>
    </citation>
    <scope>NUCLEOTIDE SEQUENCE</scope>
    <source>
        <strain evidence="2">Huo1</strain>
        <tissue evidence="2">Leaf</tissue>
    </source>
</reference>
<evidence type="ECO:0000313" key="2">
    <source>
        <dbReference type="EMBL" id="KAG6410688.1"/>
    </source>
</evidence>